<feature type="domain" description="Picornavirus capsid" evidence="4">
    <location>
        <begin position="49"/>
        <end position="149"/>
    </location>
</feature>
<evidence type="ECO:0000313" key="6">
    <source>
        <dbReference type="EMBL" id="QJI53581.1"/>
    </source>
</evidence>
<evidence type="ECO:0000259" key="5">
    <source>
        <dbReference type="Pfam" id="PF08762"/>
    </source>
</evidence>
<dbReference type="InterPro" id="IPR029053">
    <property type="entry name" value="Viral_coat"/>
</dbReference>
<dbReference type="EMBL" id="MN918689">
    <property type="protein sequence ID" value="QJI53581.1"/>
    <property type="molecule type" value="Genomic_RNA"/>
</dbReference>
<dbReference type="GO" id="GO:0005198">
    <property type="term" value="F:structural molecule activity"/>
    <property type="evidence" value="ECO:0007669"/>
    <property type="project" value="InterPro"/>
</dbReference>
<evidence type="ECO:0000256" key="2">
    <source>
        <dbReference type="ARBA" id="ARBA00022561"/>
    </source>
</evidence>
<accession>A0A6M3YP93</accession>
<dbReference type="InterPro" id="IPR001676">
    <property type="entry name" value="Picornavirus_capsid"/>
</dbReference>
<name>A0A6M3YP93_9VIRU</name>
<keyword evidence="3" id="KW-0946">Virion</keyword>
<dbReference type="InterPro" id="IPR014872">
    <property type="entry name" value="Dicistrovirus_capsid-polyPr_C"/>
</dbReference>
<dbReference type="Pfam" id="PF00073">
    <property type="entry name" value="Rhv"/>
    <property type="match status" value="2"/>
</dbReference>
<evidence type="ECO:0000256" key="1">
    <source>
        <dbReference type="ARBA" id="ARBA00004328"/>
    </source>
</evidence>
<dbReference type="Pfam" id="PF08762">
    <property type="entry name" value="CRPV_capsid"/>
    <property type="match status" value="1"/>
</dbReference>
<protein>
    <recommendedName>
        <fullName evidence="7">Structural polyprotein</fullName>
    </recommendedName>
</protein>
<reference evidence="6" key="1">
    <citation type="submission" date="2020-01" db="EMBL/GenBank/DDBJ databases">
        <title>Viral genomes from wild and zoo birds in China.</title>
        <authorList>
            <person name="Zhao M."/>
            <person name="Shan L.T."/>
            <person name="Yang X.S."/>
            <person name="Zhang W."/>
        </authorList>
    </citation>
    <scope>NUCLEOTIDE SEQUENCE</scope>
    <source>
        <strain evidence="6">Wpk049shi02</strain>
    </source>
</reference>
<evidence type="ECO:0000259" key="4">
    <source>
        <dbReference type="Pfam" id="PF00073"/>
    </source>
</evidence>
<evidence type="ECO:0000256" key="3">
    <source>
        <dbReference type="ARBA" id="ARBA00022844"/>
    </source>
</evidence>
<keyword evidence="2" id="KW-0167">Capsid protein</keyword>
<evidence type="ECO:0008006" key="7">
    <source>
        <dbReference type="Google" id="ProtNLM"/>
    </source>
</evidence>
<feature type="domain" description="Dicistrovirus capsid-polyprotein C-terminal" evidence="5">
    <location>
        <begin position="566"/>
        <end position="767"/>
    </location>
</feature>
<proteinExistence type="predicted"/>
<dbReference type="CDD" id="cd00205">
    <property type="entry name" value="rhv_like"/>
    <property type="match status" value="2"/>
</dbReference>
<sequence length="770" mass="84793">MECVNDGRSHNIISFLERPLMMVTAAWATTVERGTILQSFELPWDMLFKDMYKTKVDRFYGFRADCEIRVQVNSQPFQAGRLLLSWIPGFRYLGNKQQYYSSTTTSLAANVKYLPPITGSPHIDLDLSTCTEATMCVPYISPYSFSELTNGIGSMGRFQLVVYSPLSDTQTGTVDYTIFMNFKNIQLRYPTGLPLTATAQIGSEAVEEAGGAGIVTSTASAISTALGAVADIPGVSQFAQPALWVSKNIADVARQFGWSKPTSIEAPHVTKLSTTRFMANSDGVDTSHVLSLLSDNSLETDASLFRTNVDEMALSHVARTQTFYTRFAWSTTAAAGSVLFSAPITPNFYRYTISTAQYAPTTLAYTSAAFRQWRGGINFNFKFVKTKFHSGRVRIIYVPGDYSAGTTLPANFDIDANYSTVVDLRSDTDVEFNVPFVAIQQWLLVDNAFPGTQRTNLFSTGTIYMVVLNELRAVSAVASTIDVLTEVGAAADFELSIPRLPSIYPSDVTFPPPATSAINMLLRATAQVGESEAVMAPPEVIQASGAVTSPLTSTENHATTYVGGAITVGEKVSSIRQIIKRFHKIYTDQANGNLITGSYQIQPSKVNSPLTSGSTLPRSIDMYDYYSYLYAFFRGSFRFKILPYDFQIYAARVRLLPEQLITAGASPVDFINSLQPEYFTAADVYMPRNIEGVFEFQVPHYSRYPILPIVAGGSISSDLFQRNFTEVDLSTSNTNVLLDRTRISVYRAVGDDFSFNQLIGPPFVSQYTAS</sequence>
<dbReference type="GO" id="GO:0019028">
    <property type="term" value="C:viral capsid"/>
    <property type="evidence" value="ECO:0007669"/>
    <property type="project" value="UniProtKB-KW"/>
</dbReference>
<dbReference type="SUPFAM" id="SSF88633">
    <property type="entry name" value="Positive stranded ssRNA viruses"/>
    <property type="match status" value="3"/>
</dbReference>
<dbReference type="Gene3D" id="2.60.120.20">
    <property type="match status" value="3"/>
</dbReference>
<comment type="subcellular location">
    <subcellularLocation>
        <location evidence="1">Virion</location>
    </subcellularLocation>
</comment>
<feature type="domain" description="Picornavirus capsid" evidence="4">
    <location>
        <begin position="347"/>
        <end position="441"/>
    </location>
</feature>
<dbReference type="InterPro" id="IPR033703">
    <property type="entry name" value="Rhv-like"/>
</dbReference>
<organism evidence="6">
    <name type="scientific">Picornavirales sp</name>
    <dbReference type="NCBI Taxonomy" id="1955153"/>
    <lineage>
        <taxon>Viruses</taxon>
        <taxon>Riboviria</taxon>
        <taxon>Orthornavirae</taxon>
        <taxon>Pisuviricota</taxon>
        <taxon>Pisoniviricetes</taxon>
        <taxon>Picornavirales</taxon>
    </lineage>
</organism>